<dbReference type="EMBL" id="LAZR01062857">
    <property type="protein sequence ID" value="KKK60665.1"/>
    <property type="molecule type" value="Genomic_DNA"/>
</dbReference>
<comment type="caution">
    <text evidence="1">The sequence shown here is derived from an EMBL/GenBank/DDBJ whole genome shotgun (WGS) entry which is preliminary data.</text>
</comment>
<accession>A0A0F8XI08</accession>
<proteinExistence type="predicted"/>
<reference evidence="1" key="1">
    <citation type="journal article" date="2015" name="Nature">
        <title>Complex archaea that bridge the gap between prokaryotes and eukaryotes.</title>
        <authorList>
            <person name="Spang A."/>
            <person name="Saw J.H."/>
            <person name="Jorgensen S.L."/>
            <person name="Zaremba-Niedzwiedzka K."/>
            <person name="Martijn J."/>
            <person name="Lind A.E."/>
            <person name="van Eijk R."/>
            <person name="Schleper C."/>
            <person name="Guy L."/>
            <person name="Ettema T.J."/>
        </authorList>
    </citation>
    <scope>NUCLEOTIDE SEQUENCE</scope>
</reference>
<feature type="non-terminal residue" evidence="1">
    <location>
        <position position="1"/>
    </location>
</feature>
<gene>
    <name evidence="1" type="ORF">LCGC14_3022110</name>
</gene>
<dbReference type="AlphaFoldDB" id="A0A0F8XI08"/>
<protein>
    <submittedName>
        <fullName evidence="1">Uncharacterized protein</fullName>
    </submittedName>
</protein>
<organism evidence="1">
    <name type="scientific">marine sediment metagenome</name>
    <dbReference type="NCBI Taxonomy" id="412755"/>
    <lineage>
        <taxon>unclassified sequences</taxon>
        <taxon>metagenomes</taxon>
        <taxon>ecological metagenomes</taxon>
    </lineage>
</organism>
<evidence type="ECO:0000313" key="1">
    <source>
        <dbReference type="EMBL" id="KKK60665.1"/>
    </source>
</evidence>
<name>A0A0F8XI08_9ZZZZ</name>
<sequence length="122" mass="14105">GTIERFEALQESFRKLRLQGSWYRATSVLKSHIEALPAVDRRKPKTRRVSLLLPPNEFAELERAVGVMGTKTKNRLARMALRSYLQLVRYHALGYRIQAIRNGKLVQFENLDIIKGPDDDQN</sequence>